<dbReference type="GO" id="GO:0000155">
    <property type="term" value="F:phosphorelay sensor kinase activity"/>
    <property type="evidence" value="ECO:0007669"/>
    <property type="project" value="InterPro"/>
</dbReference>
<dbReference type="InterPro" id="IPR005467">
    <property type="entry name" value="His_kinase_dom"/>
</dbReference>
<dbReference type="EMBL" id="CP034437">
    <property type="protein sequence ID" value="AZN42379.1"/>
    <property type="molecule type" value="Genomic_DNA"/>
</dbReference>
<keyword evidence="12 18" id="KW-1133">Transmembrane helix</keyword>
<sequence>MIKDFALSLFLLTFFLFFLTRFFYWFRTDTELNLRKKLILGAVCGLLGILLLYNGVSYNGFMFDVRSVALLLAVSFGGLTSSLTALVIITIPRVLMDVAALPRVLMVGILICLASSYFYTRAKGHWRRWLLISMTNCVILGTYSSIYHMPFYHYTLPYSAANIIATIVVAGYQEFLLRTYNLMSGMNKLRKDTSQMLRMQPGLTFKYIRLDDGSFLHTMAEGLFFESVQLTNDYLLQKPFTPEMMRPGTVAAYEQAWAGEEAVFQSDLMGRDIMVFLKPVKSEQGIIVEVIGTFIDITEKVVAEREAAQNERRRLEADAASEAKTKFLAKMSHEIRTPLNGIVGLSQLLQKTSLTSQQAGYLNGMQSSSRILMGIINDILDFSKVESEKLELHLDAFRIRSWADRLTETLNVLVGSKPIEVRVIIDEQCPALVQADELRLEQIMLNLCSNAIKFTERGFVEIKVELLAMDPIRQEAKLRFSVQDTGIGMQEEHLESLFQPFKQGSPAIARVYGGTGLGLVISEQLLALMGSSLQVESEYGRGSRFTFELNCSVVEESLAIMMEEFATASASVAASVVASEEVTVQSGYLLVAEDNEINQIIVREILESCGYKVDIAADGVQTLEMLAARSYDLILMDVHMPQMDGIEATKRIREQACYQNVPIIAVTANVMESDHRRYLAVGMNGILTKPYDDKMMIQMIAEHLNKS</sequence>
<keyword evidence="6 16" id="KW-0597">Phosphoprotein</keyword>
<dbReference type="PROSITE" id="PS50109">
    <property type="entry name" value="HIS_KIN"/>
    <property type="match status" value="1"/>
</dbReference>
<dbReference type="PROSITE" id="PS50110">
    <property type="entry name" value="RESPONSE_REGULATORY"/>
    <property type="match status" value="1"/>
</dbReference>
<dbReference type="RefSeq" id="WP_126018067.1">
    <property type="nucleotide sequence ID" value="NZ_CP034437.1"/>
</dbReference>
<evidence type="ECO:0000256" key="11">
    <source>
        <dbReference type="ARBA" id="ARBA00022840"/>
    </source>
</evidence>
<dbReference type="Proteomes" id="UP000272528">
    <property type="component" value="Chromosome"/>
</dbReference>
<feature type="coiled-coil region" evidence="17">
    <location>
        <begin position="298"/>
        <end position="325"/>
    </location>
</feature>
<reference evidence="23" key="1">
    <citation type="submission" date="2018-12" db="EMBL/GenBank/DDBJ databases">
        <title>Genome sequence of Peanibacillus sp.</title>
        <authorList>
            <person name="Subramani G."/>
            <person name="Srinivasan S."/>
            <person name="Kim M.K."/>
        </authorList>
    </citation>
    <scope>NUCLEOTIDE SEQUENCE [LARGE SCALE GENOMIC DNA]</scope>
    <source>
        <strain evidence="23">18JY67-1</strain>
    </source>
</reference>
<keyword evidence="5" id="KW-1003">Cell membrane</keyword>
<evidence type="ECO:0000313" key="23">
    <source>
        <dbReference type="Proteomes" id="UP000272528"/>
    </source>
</evidence>
<dbReference type="PROSITE" id="PS50113">
    <property type="entry name" value="PAC"/>
    <property type="match status" value="1"/>
</dbReference>
<evidence type="ECO:0000256" key="4">
    <source>
        <dbReference type="ARBA" id="ARBA00012438"/>
    </source>
</evidence>
<keyword evidence="23" id="KW-1185">Reference proteome</keyword>
<dbReference type="GO" id="GO:0005886">
    <property type="term" value="C:plasma membrane"/>
    <property type="evidence" value="ECO:0007669"/>
    <property type="project" value="UniProtKB-SubCell"/>
</dbReference>
<comment type="similarity">
    <text evidence="3">In the N-terminal section; belongs to the phytochrome family.</text>
</comment>
<dbReference type="InterPro" id="IPR036097">
    <property type="entry name" value="HisK_dim/P_sf"/>
</dbReference>
<dbReference type="FunFam" id="1.10.287.130:FF:000004">
    <property type="entry name" value="Ethylene receptor 1"/>
    <property type="match status" value="1"/>
</dbReference>
<dbReference type="SUPFAM" id="SSF47384">
    <property type="entry name" value="Homodimeric domain of signal transducing histidine kinase"/>
    <property type="match status" value="1"/>
</dbReference>
<dbReference type="CDD" id="cd00082">
    <property type="entry name" value="HisKA"/>
    <property type="match status" value="1"/>
</dbReference>
<dbReference type="Pfam" id="PF00512">
    <property type="entry name" value="HisKA"/>
    <property type="match status" value="1"/>
</dbReference>
<evidence type="ECO:0000256" key="9">
    <source>
        <dbReference type="ARBA" id="ARBA00022741"/>
    </source>
</evidence>
<feature type="modified residue" description="4-aspartylphosphate" evidence="16">
    <location>
        <position position="637"/>
    </location>
</feature>
<evidence type="ECO:0000256" key="2">
    <source>
        <dbReference type="ARBA" id="ARBA00004651"/>
    </source>
</evidence>
<evidence type="ECO:0000256" key="1">
    <source>
        <dbReference type="ARBA" id="ARBA00000085"/>
    </source>
</evidence>
<evidence type="ECO:0000256" key="18">
    <source>
        <dbReference type="SAM" id="Phobius"/>
    </source>
</evidence>
<evidence type="ECO:0000256" key="14">
    <source>
        <dbReference type="ARBA" id="ARBA00023136"/>
    </source>
</evidence>
<comment type="catalytic activity">
    <reaction evidence="1">
        <text>ATP + protein L-histidine = ADP + protein N-phospho-L-histidine.</text>
        <dbReference type="EC" id="2.7.13.3"/>
    </reaction>
</comment>
<dbReference type="InterPro" id="IPR036890">
    <property type="entry name" value="HATPase_C_sf"/>
</dbReference>
<dbReference type="InterPro" id="IPR000700">
    <property type="entry name" value="PAS-assoc_C"/>
</dbReference>
<feature type="transmembrane region" description="Helical" evidence="18">
    <location>
        <begin position="7"/>
        <end position="26"/>
    </location>
</feature>
<evidence type="ECO:0000259" key="19">
    <source>
        <dbReference type="PROSITE" id="PS50109"/>
    </source>
</evidence>
<dbReference type="InterPro" id="IPR003661">
    <property type="entry name" value="HisK_dim/P_dom"/>
</dbReference>
<feature type="domain" description="PAC" evidence="21">
    <location>
        <begin position="258"/>
        <end position="309"/>
    </location>
</feature>
<proteinExistence type="inferred from homology"/>
<keyword evidence="9" id="KW-0547">Nucleotide-binding</keyword>
<keyword evidence="14 18" id="KW-0472">Membrane</keyword>
<dbReference type="SMART" id="SM00448">
    <property type="entry name" value="REC"/>
    <property type="match status" value="1"/>
</dbReference>
<keyword evidence="11" id="KW-0067">ATP-binding</keyword>
<dbReference type="EC" id="2.7.13.3" evidence="4"/>
<dbReference type="Gene3D" id="3.30.565.10">
    <property type="entry name" value="Histidine kinase-like ATPase, C-terminal domain"/>
    <property type="match status" value="1"/>
</dbReference>
<evidence type="ECO:0000256" key="15">
    <source>
        <dbReference type="ARBA" id="ARBA00074306"/>
    </source>
</evidence>
<organism evidence="22 23">
    <name type="scientific">Paenibacillus albus</name>
    <dbReference type="NCBI Taxonomy" id="2495582"/>
    <lineage>
        <taxon>Bacteria</taxon>
        <taxon>Bacillati</taxon>
        <taxon>Bacillota</taxon>
        <taxon>Bacilli</taxon>
        <taxon>Bacillales</taxon>
        <taxon>Paenibacillaceae</taxon>
        <taxon>Paenibacillus</taxon>
    </lineage>
</organism>
<dbReference type="PANTHER" id="PTHR45339:SF1">
    <property type="entry name" value="HYBRID SIGNAL TRANSDUCTION HISTIDINE KINASE J"/>
    <property type="match status" value="1"/>
</dbReference>
<dbReference type="Gene3D" id="1.10.287.130">
    <property type="match status" value="1"/>
</dbReference>
<dbReference type="CDD" id="cd16922">
    <property type="entry name" value="HATPase_EvgS-ArcB-TorS-like"/>
    <property type="match status" value="1"/>
</dbReference>
<dbReference type="AlphaFoldDB" id="A0A3S9A9C5"/>
<dbReference type="SUPFAM" id="SSF52172">
    <property type="entry name" value="CheY-like"/>
    <property type="match status" value="1"/>
</dbReference>
<dbReference type="OrthoDB" id="9760839at2"/>
<dbReference type="InterPro" id="IPR003594">
    <property type="entry name" value="HATPase_dom"/>
</dbReference>
<dbReference type="SUPFAM" id="SSF55874">
    <property type="entry name" value="ATPase domain of HSP90 chaperone/DNA topoisomerase II/histidine kinase"/>
    <property type="match status" value="1"/>
</dbReference>
<dbReference type="FunFam" id="3.30.565.10:FF:000010">
    <property type="entry name" value="Sensor histidine kinase RcsC"/>
    <property type="match status" value="1"/>
</dbReference>
<feature type="transmembrane region" description="Helical" evidence="18">
    <location>
        <begin position="129"/>
        <end position="146"/>
    </location>
</feature>
<name>A0A3S9A9C5_9BACL</name>
<evidence type="ECO:0000256" key="3">
    <source>
        <dbReference type="ARBA" id="ARBA00006402"/>
    </source>
</evidence>
<feature type="transmembrane region" description="Helical" evidence="18">
    <location>
        <begin position="38"/>
        <end position="56"/>
    </location>
</feature>
<feature type="domain" description="Response regulatory" evidence="20">
    <location>
        <begin position="588"/>
        <end position="704"/>
    </location>
</feature>
<dbReference type="Gene3D" id="3.30.450.20">
    <property type="entry name" value="PAS domain"/>
    <property type="match status" value="1"/>
</dbReference>
<keyword evidence="7" id="KW-0808">Transferase</keyword>
<feature type="domain" description="Histidine kinase" evidence="19">
    <location>
        <begin position="330"/>
        <end position="553"/>
    </location>
</feature>
<evidence type="ECO:0000256" key="12">
    <source>
        <dbReference type="ARBA" id="ARBA00022989"/>
    </source>
</evidence>
<protein>
    <recommendedName>
        <fullName evidence="15">Circadian input-output histidine kinase CikA</fullName>
        <ecNumber evidence="4">2.7.13.3</ecNumber>
    </recommendedName>
</protein>
<dbReference type="InterPro" id="IPR001789">
    <property type="entry name" value="Sig_transdc_resp-reg_receiver"/>
</dbReference>
<dbReference type="InterPro" id="IPR011006">
    <property type="entry name" value="CheY-like_superfamily"/>
</dbReference>
<dbReference type="PRINTS" id="PR00344">
    <property type="entry name" value="BCTRLSENSOR"/>
</dbReference>
<dbReference type="GO" id="GO:0071555">
    <property type="term" value="P:cell wall organization"/>
    <property type="evidence" value="ECO:0007669"/>
    <property type="project" value="InterPro"/>
</dbReference>
<evidence type="ECO:0000259" key="20">
    <source>
        <dbReference type="PROSITE" id="PS50110"/>
    </source>
</evidence>
<feature type="transmembrane region" description="Helical" evidence="18">
    <location>
        <begin position="68"/>
        <end position="91"/>
    </location>
</feature>
<feature type="transmembrane region" description="Helical" evidence="18">
    <location>
        <begin position="103"/>
        <end position="120"/>
    </location>
</feature>
<gene>
    <name evidence="22" type="ORF">EJC50_23845</name>
</gene>
<dbReference type="SMART" id="SM00388">
    <property type="entry name" value="HisKA"/>
    <property type="match status" value="1"/>
</dbReference>
<evidence type="ECO:0000256" key="10">
    <source>
        <dbReference type="ARBA" id="ARBA00022777"/>
    </source>
</evidence>
<evidence type="ECO:0000259" key="21">
    <source>
        <dbReference type="PROSITE" id="PS50113"/>
    </source>
</evidence>
<dbReference type="Pfam" id="PF00072">
    <property type="entry name" value="Response_reg"/>
    <property type="match status" value="1"/>
</dbReference>
<evidence type="ECO:0000256" key="17">
    <source>
        <dbReference type="SAM" id="Coils"/>
    </source>
</evidence>
<evidence type="ECO:0000256" key="6">
    <source>
        <dbReference type="ARBA" id="ARBA00022553"/>
    </source>
</evidence>
<dbReference type="CDD" id="cd17546">
    <property type="entry name" value="REC_hyHK_CKI1_RcsC-like"/>
    <property type="match status" value="1"/>
</dbReference>
<evidence type="ECO:0000256" key="13">
    <source>
        <dbReference type="ARBA" id="ARBA00023012"/>
    </source>
</evidence>
<keyword evidence="10" id="KW-0418">Kinase</keyword>
<dbReference type="PANTHER" id="PTHR45339">
    <property type="entry name" value="HYBRID SIGNAL TRANSDUCTION HISTIDINE KINASE J"/>
    <property type="match status" value="1"/>
</dbReference>
<evidence type="ECO:0000313" key="22">
    <source>
        <dbReference type="EMBL" id="AZN42379.1"/>
    </source>
</evidence>
<dbReference type="KEGG" id="palb:EJC50_23845"/>
<dbReference type="GO" id="GO:0005524">
    <property type="term" value="F:ATP binding"/>
    <property type="evidence" value="ECO:0007669"/>
    <property type="project" value="UniProtKB-KW"/>
</dbReference>
<keyword evidence="8 18" id="KW-0812">Transmembrane</keyword>
<keyword evidence="13" id="KW-0902">Two-component regulatory system</keyword>
<dbReference type="SMART" id="SM00387">
    <property type="entry name" value="HATPase_c"/>
    <property type="match status" value="1"/>
</dbReference>
<dbReference type="InterPro" id="IPR004358">
    <property type="entry name" value="Sig_transdc_His_kin-like_C"/>
</dbReference>
<keyword evidence="17" id="KW-0175">Coiled coil</keyword>
<dbReference type="Pfam" id="PF07694">
    <property type="entry name" value="5TM-5TMR_LYT"/>
    <property type="match status" value="1"/>
</dbReference>
<evidence type="ECO:0000256" key="8">
    <source>
        <dbReference type="ARBA" id="ARBA00022692"/>
    </source>
</evidence>
<accession>A0A3S9A9C5</accession>
<evidence type="ECO:0000256" key="16">
    <source>
        <dbReference type="PROSITE-ProRule" id="PRU00169"/>
    </source>
</evidence>
<evidence type="ECO:0000256" key="7">
    <source>
        <dbReference type="ARBA" id="ARBA00022679"/>
    </source>
</evidence>
<dbReference type="Gene3D" id="3.40.50.2300">
    <property type="match status" value="1"/>
</dbReference>
<evidence type="ECO:0000256" key="5">
    <source>
        <dbReference type="ARBA" id="ARBA00022475"/>
    </source>
</evidence>
<dbReference type="InterPro" id="IPR011620">
    <property type="entry name" value="Sig_transdc_His_kinase_LytS_TM"/>
</dbReference>
<comment type="subcellular location">
    <subcellularLocation>
        <location evidence="2">Cell membrane</location>
        <topology evidence="2">Multi-pass membrane protein</topology>
    </subcellularLocation>
</comment>
<dbReference type="Pfam" id="PF02518">
    <property type="entry name" value="HATPase_c"/>
    <property type="match status" value="1"/>
</dbReference>